<dbReference type="STRING" id="1263868.RESH_00582"/>
<sequence length="43" mass="4988">MDLKRREHAIFSTRRLQKAFKASVFGELAGSLRTDREHVKDVS</sequence>
<evidence type="ECO:0000313" key="1">
    <source>
        <dbReference type="EMBL" id="EMI28801.1"/>
    </source>
</evidence>
<dbReference type="AlphaFoldDB" id="M5SBG9"/>
<accession>M5SBG9</accession>
<dbReference type="Proteomes" id="UP000011996">
    <property type="component" value="Unassembled WGS sequence"/>
</dbReference>
<reference evidence="1 2" key="1">
    <citation type="journal article" date="2013" name="Mar. Genomics">
        <title>Expression of sulfatases in Rhodopirellula baltica and the diversity of sulfatases in the genus Rhodopirellula.</title>
        <authorList>
            <person name="Wegner C.E."/>
            <person name="Richter-Heitmann T."/>
            <person name="Klindworth A."/>
            <person name="Klockow C."/>
            <person name="Richter M."/>
            <person name="Achstetter T."/>
            <person name="Glockner F.O."/>
            <person name="Harder J."/>
        </authorList>
    </citation>
    <scope>NUCLEOTIDE SEQUENCE [LARGE SCALE GENOMIC DNA]</scope>
    <source>
        <strain evidence="1 2">SH398</strain>
    </source>
</reference>
<gene>
    <name evidence="1" type="ORF">RESH_00582</name>
</gene>
<comment type="caution">
    <text evidence="1">The sequence shown here is derived from an EMBL/GenBank/DDBJ whole genome shotgun (WGS) entry which is preliminary data.</text>
</comment>
<dbReference type="PATRIC" id="fig|1263868.3.peg.640"/>
<organism evidence="1 2">
    <name type="scientific">Rhodopirellula europaea SH398</name>
    <dbReference type="NCBI Taxonomy" id="1263868"/>
    <lineage>
        <taxon>Bacteria</taxon>
        <taxon>Pseudomonadati</taxon>
        <taxon>Planctomycetota</taxon>
        <taxon>Planctomycetia</taxon>
        <taxon>Pirellulales</taxon>
        <taxon>Pirellulaceae</taxon>
        <taxon>Rhodopirellula</taxon>
    </lineage>
</organism>
<proteinExistence type="predicted"/>
<dbReference type="EMBL" id="ANOF01000017">
    <property type="protein sequence ID" value="EMI28801.1"/>
    <property type="molecule type" value="Genomic_DNA"/>
</dbReference>
<evidence type="ECO:0000313" key="2">
    <source>
        <dbReference type="Proteomes" id="UP000011996"/>
    </source>
</evidence>
<name>M5SBG9_9BACT</name>
<protein>
    <submittedName>
        <fullName evidence="1">Uncharacterized protein</fullName>
    </submittedName>
</protein>